<name>A0ABQ5KGJ6_9EUKA</name>
<evidence type="ECO:0000256" key="1">
    <source>
        <dbReference type="ARBA" id="ARBA00022705"/>
    </source>
</evidence>
<evidence type="ECO:0000313" key="3">
    <source>
        <dbReference type="EMBL" id="GKT31647.1"/>
    </source>
</evidence>
<gene>
    <name evidence="3" type="ORF">ADUPG1_006032</name>
</gene>
<dbReference type="PANTHER" id="PTHR11669">
    <property type="entry name" value="REPLICATION FACTOR C / DNA POLYMERASE III GAMMA-TAU SUBUNIT"/>
    <property type="match status" value="1"/>
</dbReference>
<dbReference type="Gene3D" id="1.20.272.10">
    <property type="match status" value="1"/>
</dbReference>
<dbReference type="SUPFAM" id="SSF52540">
    <property type="entry name" value="P-loop containing nucleoside triphosphate hydrolases"/>
    <property type="match status" value="1"/>
</dbReference>
<sequence>MCVLWLDKYRPQTIKDLDYQKESFERLGDLVSGNDFPHMLFYGPPGAGKKTRIFSLLNKVFGHSVDKLWVERRKVKEGSEQSIAIISSPYHIELNPSDAGRNDRLVVSEIIKEMASYAAVNREIEAEGEKSSGLHAHFSAAKKKSSKHSKDEEDDEDTKPSHSAPRFKVIVLNDADMLSRGAQQALRRTMELYVRSCRLILVAETPSKIIEPLKSRCLCVRVPAPTDEQVFDLLKDVYDQENESSRLYDMSDSDILTITKMCKGNLRRGILTLQATCAQRTHLRKKTMPEEAEWRLLIHQIAQRIIDKQDGQALLSARTDCYDLLTSCIPTDIIFEELTMTFLQKLPDSVHSFITFYAALYEMRAVKGTKAIYHIEAFLATVQRIIVVNLKRK</sequence>
<comment type="caution">
    <text evidence="3">The sequence shown here is derived from an EMBL/GenBank/DDBJ whole genome shotgun (WGS) entry which is preliminary data.</text>
</comment>
<accession>A0ABQ5KGJ6</accession>
<proteinExistence type="predicted"/>
<dbReference type="InterPro" id="IPR050238">
    <property type="entry name" value="DNA_Rep/Repair_Clamp_Loader"/>
</dbReference>
<reference evidence="3" key="1">
    <citation type="submission" date="2022-03" db="EMBL/GenBank/DDBJ databases">
        <title>Draft genome sequence of Aduncisulcus paluster, a free-living microaerophilic Fornicata.</title>
        <authorList>
            <person name="Yuyama I."/>
            <person name="Kume K."/>
            <person name="Tamura T."/>
            <person name="Inagaki Y."/>
            <person name="Hashimoto T."/>
        </authorList>
    </citation>
    <scope>NUCLEOTIDE SEQUENCE</scope>
    <source>
        <strain evidence="3">NY0171</strain>
    </source>
</reference>
<dbReference type="Gene3D" id="3.40.50.300">
    <property type="entry name" value="P-loop containing nucleotide triphosphate hydrolases"/>
    <property type="match status" value="1"/>
</dbReference>
<protein>
    <submittedName>
        <fullName evidence="3">Replication factor c subunit 3</fullName>
    </submittedName>
</protein>
<dbReference type="InterPro" id="IPR008921">
    <property type="entry name" value="DNA_pol3_clamp-load_cplx_C"/>
</dbReference>
<dbReference type="PANTHER" id="PTHR11669:SF1">
    <property type="entry name" value="REPLICATION FACTOR C SUBUNIT 3"/>
    <property type="match status" value="1"/>
</dbReference>
<evidence type="ECO:0000313" key="4">
    <source>
        <dbReference type="Proteomes" id="UP001057375"/>
    </source>
</evidence>
<dbReference type="Gene3D" id="1.10.8.60">
    <property type="match status" value="1"/>
</dbReference>
<dbReference type="InterPro" id="IPR027417">
    <property type="entry name" value="P-loop_NTPase"/>
</dbReference>
<dbReference type="Pfam" id="PF22534">
    <property type="entry name" value="RFC_C"/>
    <property type="match status" value="1"/>
</dbReference>
<dbReference type="SUPFAM" id="SSF48019">
    <property type="entry name" value="post-AAA+ oligomerization domain-like"/>
    <property type="match status" value="1"/>
</dbReference>
<organism evidence="3 4">
    <name type="scientific">Aduncisulcus paluster</name>
    <dbReference type="NCBI Taxonomy" id="2918883"/>
    <lineage>
        <taxon>Eukaryota</taxon>
        <taxon>Metamonada</taxon>
        <taxon>Carpediemonas-like organisms</taxon>
        <taxon>Aduncisulcus</taxon>
    </lineage>
</organism>
<dbReference type="EMBL" id="BQXS01009711">
    <property type="protein sequence ID" value="GKT31647.1"/>
    <property type="molecule type" value="Genomic_DNA"/>
</dbReference>
<keyword evidence="4" id="KW-1185">Reference proteome</keyword>
<dbReference type="Proteomes" id="UP001057375">
    <property type="component" value="Unassembled WGS sequence"/>
</dbReference>
<keyword evidence="1" id="KW-0235">DNA replication</keyword>
<feature type="region of interest" description="Disordered" evidence="2">
    <location>
        <begin position="138"/>
        <end position="165"/>
    </location>
</feature>
<evidence type="ECO:0000256" key="2">
    <source>
        <dbReference type="SAM" id="MobiDB-lite"/>
    </source>
</evidence>